<keyword evidence="3" id="KW-1185">Reference proteome</keyword>
<sequence length="175" mass="20252">MMDTECPICLEVITPSSEKKLLVSKLCDHKIYNDTRSNFKDTPDYNAFLEKRENLVINLTYGRSDPRWEQADAELKAYESQNAAKISSNMALQENELRKRVKHIVDTEKTFYEMVDKSAPFNLWKVDDLVHTLQRTHASYFIEEKALMSSKGECVPLNASIRSTADIPRRVMTTR</sequence>
<dbReference type="InterPro" id="IPR015877">
    <property type="entry name" value="MAT1_centre"/>
</dbReference>
<dbReference type="InParanoid" id="A7AUA8"/>
<accession>A7AUA8</accession>
<reference evidence="2 3" key="1">
    <citation type="journal article" date="2007" name="PLoS Pathog.">
        <title>Genome sequence of Babesia bovis and comparative analysis of apicomplexan hemoprotozoa.</title>
        <authorList>
            <person name="Brayton K.A."/>
            <person name="Lau A.O.T."/>
            <person name="Herndon D.R."/>
            <person name="Hannick L."/>
            <person name="Kappmeyer L.S."/>
            <person name="Berens S.J."/>
            <person name="Bidwell S.L."/>
            <person name="Brown W.C."/>
            <person name="Crabtree J."/>
            <person name="Fadrosh D."/>
            <person name="Feldblum T."/>
            <person name="Forberger H.A."/>
            <person name="Haas B.J."/>
            <person name="Howell J.M."/>
            <person name="Khouri H."/>
            <person name="Koo H."/>
            <person name="Mann D.J."/>
            <person name="Norimine J."/>
            <person name="Paulsen I.T."/>
            <person name="Radune D."/>
            <person name="Ren Q."/>
            <person name="Smith R.K. Jr."/>
            <person name="Suarez C.E."/>
            <person name="White O."/>
            <person name="Wortman J.R."/>
            <person name="Knowles D.P. Jr."/>
            <person name="McElwain T.F."/>
            <person name="Nene V.M."/>
        </authorList>
    </citation>
    <scope>NUCLEOTIDE SEQUENCE [LARGE SCALE GENOMIC DNA]</scope>
    <source>
        <strain evidence="2">T2Bo</strain>
    </source>
</reference>
<dbReference type="Proteomes" id="UP000002173">
    <property type="component" value="Chromosome 2"/>
</dbReference>
<dbReference type="VEuPathDB" id="PiroplasmaDB:BBOV_II005680"/>
<evidence type="ECO:0000259" key="1">
    <source>
        <dbReference type="Pfam" id="PF06391"/>
    </source>
</evidence>
<evidence type="ECO:0000313" key="3">
    <source>
        <dbReference type="Proteomes" id="UP000002173"/>
    </source>
</evidence>
<organism evidence="2 3">
    <name type="scientific">Babesia bovis</name>
    <dbReference type="NCBI Taxonomy" id="5865"/>
    <lineage>
        <taxon>Eukaryota</taxon>
        <taxon>Sar</taxon>
        <taxon>Alveolata</taxon>
        <taxon>Apicomplexa</taxon>
        <taxon>Aconoidasida</taxon>
        <taxon>Piroplasmida</taxon>
        <taxon>Babesiidae</taxon>
        <taxon>Babesia</taxon>
    </lineage>
</organism>
<proteinExistence type="predicted"/>
<dbReference type="STRING" id="5865.A7AUA8"/>
<feature type="domain" description="MAT1 centre" evidence="1">
    <location>
        <begin position="30"/>
        <end position="109"/>
    </location>
</feature>
<comment type="caution">
    <text evidence="2">The sequence shown here is derived from an EMBL/GenBank/DDBJ whole genome shotgun (WGS) entry which is preliminary data.</text>
</comment>
<dbReference type="EMBL" id="AAXT01000003">
    <property type="protein sequence ID" value="EDO06519.1"/>
    <property type="molecule type" value="Genomic_DNA"/>
</dbReference>
<dbReference type="AlphaFoldDB" id="A7AUA8"/>
<gene>
    <name evidence="2" type="ORF">BBOV_II005680</name>
</gene>
<dbReference type="FunCoup" id="A7AUA8">
    <property type="interactions" value="149"/>
</dbReference>
<dbReference type="Pfam" id="PF06391">
    <property type="entry name" value="MAT1"/>
    <property type="match status" value="1"/>
</dbReference>
<dbReference type="eggNOG" id="ENOG502SH0V">
    <property type="taxonomic scope" value="Eukaryota"/>
</dbReference>
<evidence type="ECO:0000313" key="2">
    <source>
        <dbReference type="EMBL" id="EDO06519.1"/>
    </source>
</evidence>
<name>A7AUA8_BABBO</name>
<protein>
    <recommendedName>
        <fullName evidence="1">MAT1 centre domain-containing protein</fullName>
    </recommendedName>
</protein>